<reference evidence="8 9" key="1">
    <citation type="submission" date="2020-10" db="EMBL/GenBank/DDBJ databases">
        <title>Trueperella pecoris sp. nov. isolated from bovine and porcine specimens.</title>
        <authorList>
            <person name="Schoenecker L."/>
            <person name="Schnydrig P."/>
            <person name="Brodard I."/>
            <person name="Thomann A."/>
            <person name="Hemphill A."/>
            <person name="Rodriguez-Campos S."/>
            <person name="Perreten V."/>
            <person name="Jores J."/>
            <person name="Kittl S."/>
        </authorList>
    </citation>
    <scope>NUCLEOTIDE SEQUENCE [LARGE SCALE GENOMIC DNA]</scope>
    <source>
        <strain evidence="8 9">15A0121</strain>
    </source>
</reference>
<dbReference type="GO" id="GO:0031119">
    <property type="term" value="P:tRNA pseudouridine synthesis"/>
    <property type="evidence" value="ECO:0007669"/>
    <property type="project" value="UniProtKB-UniRule"/>
</dbReference>
<dbReference type="Proteomes" id="UP000595053">
    <property type="component" value="Chromosome"/>
</dbReference>
<evidence type="ECO:0000259" key="7">
    <source>
        <dbReference type="Pfam" id="PF16198"/>
    </source>
</evidence>
<evidence type="ECO:0000256" key="1">
    <source>
        <dbReference type="ARBA" id="ARBA00000385"/>
    </source>
</evidence>
<dbReference type="NCBIfam" id="TIGR00431">
    <property type="entry name" value="TruB"/>
    <property type="match status" value="1"/>
</dbReference>
<dbReference type="InterPro" id="IPR020103">
    <property type="entry name" value="PsdUridine_synth_cat_dom_sf"/>
</dbReference>
<dbReference type="Pfam" id="PF16198">
    <property type="entry name" value="TruB_C_2"/>
    <property type="match status" value="1"/>
</dbReference>
<proteinExistence type="inferred from homology"/>
<dbReference type="CDD" id="cd02573">
    <property type="entry name" value="PseudoU_synth_EcTruB"/>
    <property type="match status" value="1"/>
</dbReference>
<evidence type="ECO:0000256" key="3">
    <source>
        <dbReference type="ARBA" id="ARBA00022694"/>
    </source>
</evidence>
<name>A0A7M1QYU4_9ACTO</name>
<dbReference type="EMBL" id="CP063213">
    <property type="protein sequence ID" value="QOR46624.1"/>
    <property type="molecule type" value="Genomic_DNA"/>
</dbReference>
<dbReference type="HAMAP" id="MF_01080">
    <property type="entry name" value="TruB_bact"/>
    <property type="match status" value="1"/>
</dbReference>
<evidence type="ECO:0000313" key="9">
    <source>
        <dbReference type="Proteomes" id="UP000595053"/>
    </source>
</evidence>
<evidence type="ECO:0000256" key="5">
    <source>
        <dbReference type="HAMAP-Rule" id="MF_01080"/>
    </source>
</evidence>
<comment type="function">
    <text evidence="5">Responsible for synthesis of pseudouridine from uracil-55 in the psi GC loop of transfer RNAs.</text>
</comment>
<evidence type="ECO:0000256" key="4">
    <source>
        <dbReference type="ARBA" id="ARBA00023235"/>
    </source>
</evidence>
<comment type="catalytic activity">
    <reaction evidence="1 5">
        <text>uridine(55) in tRNA = pseudouridine(55) in tRNA</text>
        <dbReference type="Rhea" id="RHEA:42532"/>
        <dbReference type="Rhea" id="RHEA-COMP:10101"/>
        <dbReference type="Rhea" id="RHEA-COMP:10102"/>
        <dbReference type="ChEBI" id="CHEBI:65314"/>
        <dbReference type="ChEBI" id="CHEBI:65315"/>
        <dbReference type="EC" id="5.4.99.25"/>
    </reaction>
</comment>
<dbReference type="GO" id="GO:0003723">
    <property type="term" value="F:RNA binding"/>
    <property type="evidence" value="ECO:0007669"/>
    <property type="project" value="InterPro"/>
</dbReference>
<dbReference type="AlphaFoldDB" id="A0A7M1QYU4"/>
<dbReference type="Gene3D" id="3.30.2350.10">
    <property type="entry name" value="Pseudouridine synthase"/>
    <property type="match status" value="1"/>
</dbReference>
<keyword evidence="3 5" id="KW-0819">tRNA processing</keyword>
<dbReference type="EC" id="5.4.99.25" evidence="5"/>
<dbReference type="GO" id="GO:0160148">
    <property type="term" value="F:tRNA pseudouridine(55) synthase activity"/>
    <property type="evidence" value="ECO:0007669"/>
    <property type="project" value="UniProtKB-EC"/>
</dbReference>
<evidence type="ECO:0000256" key="2">
    <source>
        <dbReference type="ARBA" id="ARBA00005642"/>
    </source>
</evidence>
<keyword evidence="9" id="KW-1185">Reference proteome</keyword>
<dbReference type="SUPFAM" id="SSF55120">
    <property type="entry name" value="Pseudouridine synthase"/>
    <property type="match status" value="1"/>
</dbReference>
<feature type="domain" description="Pseudouridine synthase II N-terminal" evidence="6">
    <location>
        <begin position="30"/>
        <end position="190"/>
    </location>
</feature>
<protein>
    <recommendedName>
        <fullName evidence="5">tRNA pseudouridine synthase B</fullName>
        <ecNumber evidence="5">5.4.99.25</ecNumber>
    </recommendedName>
    <alternativeName>
        <fullName evidence="5">tRNA pseudouridine(55) synthase</fullName>
        <shortName evidence="5">Psi55 synthase</shortName>
    </alternativeName>
    <alternativeName>
        <fullName evidence="5">tRNA pseudouridylate synthase</fullName>
    </alternativeName>
    <alternativeName>
        <fullName evidence="5">tRNA-uridine isomerase</fullName>
    </alternativeName>
</protein>
<feature type="active site" description="Nucleophile" evidence="5">
    <location>
        <position position="45"/>
    </location>
</feature>
<evidence type="ECO:0000313" key="8">
    <source>
        <dbReference type="EMBL" id="QOR46624.1"/>
    </source>
</evidence>
<dbReference type="GO" id="GO:1990481">
    <property type="term" value="P:mRNA pseudouridine synthesis"/>
    <property type="evidence" value="ECO:0007669"/>
    <property type="project" value="TreeGrafter"/>
</dbReference>
<dbReference type="InterPro" id="IPR014780">
    <property type="entry name" value="tRNA_psdUridine_synth_TruB"/>
</dbReference>
<dbReference type="InterPro" id="IPR002501">
    <property type="entry name" value="PsdUridine_synth_N"/>
</dbReference>
<comment type="similarity">
    <text evidence="2 5">Belongs to the pseudouridine synthase TruB family. Type 1 subfamily.</text>
</comment>
<dbReference type="PANTHER" id="PTHR13767">
    <property type="entry name" value="TRNA-PSEUDOURIDINE SYNTHASE"/>
    <property type="match status" value="1"/>
</dbReference>
<keyword evidence="4 5" id="KW-0413">Isomerase</keyword>
<gene>
    <name evidence="5 8" type="primary">truB</name>
    <name evidence="8" type="ORF">INS88_03615</name>
</gene>
<dbReference type="Pfam" id="PF01509">
    <property type="entry name" value="TruB_N"/>
    <property type="match status" value="1"/>
</dbReference>
<sequence length="309" mass="33089">MPRGSRPCEGLLLIDKDKGVTSHDIVGAVRRLGATRQVGHGGTLDPMATGLLIVATGRVTKLIQYIVGADKTYEARICLGIGSSTDDAEGQLFASDPAMASDAEIDAALAALTGQILQVPSTVSAIKVDGRRAHDLVREGAQVELEARPIHVARFARTSPVTRREARVGDKLAVVAEFDAVVRASSGTYVRALARDVGRGLGTDAHLTALRRTHVGDWDVADAHSVSRLKEILERDEPLPVASMAQVCRDVFPVIEVDESEAKALRQGLFIAMRRNIDQWPAATFLGDMPVALVSPRAGKLKPDLQLTL</sequence>
<organism evidence="8 9">
    <name type="scientific">Trueperella pecoris</name>
    <dbReference type="NCBI Taxonomy" id="2733571"/>
    <lineage>
        <taxon>Bacteria</taxon>
        <taxon>Bacillati</taxon>
        <taxon>Actinomycetota</taxon>
        <taxon>Actinomycetes</taxon>
        <taxon>Actinomycetales</taxon>
        <taxon>Actinomycetaceae</taxon>
        <taxon>Trueperella</taxon>
    </lineage>
</organism>
<dbReference type="PANTHER" id="PTHR13767:SF2">
    <property type="entry name" value="PSEUDOURIDYLATE SYNTHASE TRUB1"/>
    <property type="match status" value="1"/>
</dbReference>
<feature type="domain" description="tRNA pseudouridylate synthase B C-terminal" evidence="7">
    <location>
        <begin position="191"/>
        <end position="233"/>
    </location>
</feature>
<dbReference type="InterPro" id="IPR032819">
    <property type="entry name" value="TruB_C"/>
</dbReference>
<evidence type="ECO:0000259" key="6">
    <source>
        <dbReference type="Pfam" id="PF01509"/>
    </source>
</evidence>
<accession>A0A7M1QYU4</accession>